<name>A0A5B7JEY1_PORTR</name>
<protein>
    <submittedName>
        <fullName evidence="1">Uncharacterized protein</fullName>
    </submittedName>
</protein>
<evidence type="ECO:0000313" key="1">
    <source>
        <dbReference type="EMBL" id="MPC92943.1"/>
    </source>
</evidence>
<proteinExistence type="predicted"/>
<accession>A0A5B7JEY1</accession>
<evidence type="ECO:0000313" key="2">
    <source>
        <dbReference type="Proteomes" id="UP000324222"/>
    </source>
</evidence>
<dbReference type="Proteomes" id="UP000324222">
    <property type="component" value="Unassembled WGS sequence"/>
</dbReference>
<reference evidence="1 2" key="1">
    <citation type="submission" date="2019-05" db="EMBL/GenBank/DDBJ databases">
        <title>Another draft genome of Portunus trituberculatus and its Hox gene families provides insights of decapod evolution.</title>
        <authorList>
            <person name="Jeong J.-H."/>
            <person name="Song I."/>
            <person name="Kim S."/>
            <person name="Choi T."/>
            <person name="Kim D."/>
            <person name="Ryu S."/>
            <person name="Kim W."/>
        </authorList>
    </citation>
    <scope>NUCLEOTIDE SEQUENCE [LARGE SCALE GENOMIC DNA]</scope>
    <source>
        <tissue evidence="1">Muscle</tissue>
    </source>
</reference>
<dbReference type="EMBL" id="VSRR010093050">
    <property type="protein sequence ID" value="MPC92943.1"/>
    <property type="molecule type" value="Genomic_DNA"/>
</dbReference>
<sequence>MNIPSLSDCIQTLRQKQNSPQGIATPGMVKEGHELQGEQTLESNIKLRTPTLNGIRVVSDKYSRQSSAEDSQQVKL</sequence>
<dbReference type="AlphaFoldDB" id="A0A5B7JEY1"/>
<gene>
    <name evidence="1" type="ORF">E2C01_088056</name>
</gene>
<organism evidence="1 2">
    <name type="scientific">Portunus trituberculatus</name>
    <name type="common">Swimming crab</name>
    <name type="synonym">Neptunus trituberculatus</name>
    <dbReference type="NCBI Taxonomy" id="210409"/>
    <lineage>
        <taxon>Eukaryota</taxon>
        <taxon>Metazoa</taxon>
        <taxon>Ecdysozoa</taxon>
        <taxon>Arthropoda</taxon>
        <taxon>Crustacea</taxon>
        <taxon>Multicrustacea</taxon>
        <taxon>Malacostraca</taxon>
        <taxon>Eumalacostraca</taxon>
        <taxon>Eucarida</taxon>
        <taxon>Decapoda</taxon>
        <taxon>Pleocyemata</taxon>
        <taxon>Brachyura</taxon>
        <taxon>Eubrachyura</taxon>
        <taxon>Portunoidea</taxon>
        <taxon>Portunidae</taxon>
        <taxon>Portuninae</taxon>
        <taxon>Portunus</taxon>
    </lineage>
</organism>
<comment type="caution">
    <text evidence="1">The sequence shown here is derived from an EMBL/GenBank/DDBJ whole genome shotgun (WGS) entry which is preliminary data.</text>
</comment>
<keyword evidence="2" id="KW-1185">Reference proteome</keyword>